<evidence type="ECO:0000256" key="1">
    <source>
        <dbReference type="ARBA" id="ARBA00022679"/>
    </source>
</evidence>
<feature type="domain" description="Thiamin pyrophosphokinase-like substrate-binding" evidence="7">
    <location>
        <begin position="145"/>
        <end position="208"/>
    </location>
</feature>
<evidence type="ECO:0000256" key="2">
    <source>
        <dbReference type="ARBA" id="ARBA00022741"/>
    </source>
</evidence>
<keyword evidence="1 8" id="KW-0808">Transferase</keyword>
<gene>
    <name evidence="8" type="ORF">IAB75_03650</name>
</gene>
<dbReference type="PANTHER" id="PTHR41299:SF1">
    <property type="entry name" value="THIAMINE PYROPHOSPHOKINASE"/>
    <property type="match status" value="1"/>
</dbReference>
<accession>A0A940DQM4</accession>
<feature type="domain" description="Thiamin pyrophosphokinase catalytic" evidence="6">
    <location>
        <begin position="20"/>
        <end position="127"/>
    </location>
</feature>
<dbReference type="InterPro" id="IPR049442">
    <property type="entry name" value="Thi_PPkinase-like_C"/>
</dbReference>
<dbReference type="PANTHER" id="PTHR41299">
    <property type="entry name" value="THIAMINE PYROPHOSPHOKINASE"/>
    <property type="match status" value="1"/>
</dbReference>
<evidence type="ECO:0000313" key="8">
    <source>
        <dbReference type="EMBL" id="MBO8483194.1"/>
    </source>
</evidence>
<evidence type="ECO:0000259" key="6">
    <source>
        <dbReference type="Pfam" id="PF04263"/>
    </source>
</evidence>
<dbReference type="CDD" id="cd07995">
    <property type="entry name" value="TPK"/>
    <property type="match status" value="1"/>
</dbReference>
<dbReference type="Pfam" id="PF04263">
    <property type="entry name" value="TPK_catalytic"/>
    <property type="match status" value="1"/>
</dbReference>
<keyword evidence="4" id="KW-0067">ATP-binding</keyword>
<dbReference type="EC" id="2.7.6.2" evidence="5"/>
<dbReference type="GO" id="GO:0004788">
    <property type="term" value="F:thiamine diphosphokinase activity"/>
    <property type="evidence" value="ECO:0007669"/>
    <property type="project" value="UniProtKB-UniRule"/>
</dbReference>
<keyword evidence="2" id="KW-0547">Nucleotide-binding</keyword>
<comment type="caution">
    <text evidence="8">The sequence shown here is derived from an EMBL/GenBank/DDBJ whole genome shotgun (WGS) entry which is preliminary data.</text>
</comment>
<dbReference type="GO" id="GO:0006772">
    <property type="term" value="P:thiamine metabolic process"/>
    <property type="evidence" value="ECO:0007669"/>
    <property type="project" value="UniProtKB-UniRule"/>
</dbReference>
<dbReference type="Pfam" id="PF21275">
    <property type="entry name" value="Thi_PPkinase_C"/>
    <property type="match status" value="1"/>
</dbReference>
<proteinExistence type="predicted"/>
<dbReference type="SUPFAM" id="SSF63999">
    <property type="entry name" value="Thiamin pyrophosphokinase, catalytic domain"/>
    <property type="match status" value="1"/>
</dbReference>
<dbReference type="Proteomes" id="UP000725002">
    <property type="component" value="Unassembled WGS sequence"/>
</dbReference>
<dbReference type="InterPro" id="IPR007371">
    <property type="entry name" value="TPK_catalytic"/>
</dbReference>
<reference evidence="8" key="1">
    <citation type="submission" date="2020-10" db="EMBL/GenBank/DDBJ databases">
        <authorList>
            <person name="Gilroy R."/>
        </authorList>
    </citation>
    <scope>NUCLEOTIDE SEQUENCE</scope>
    <source>
        <strain evidence="8">G3-8215</strain>
    </source>
</reference>
<evidence type="ECO:0000256" key="4">
    <source>
        <dbReference type="ARBA" id="ARBA00022840"/>
    </source>
</evidence>
<dbReference type="GO" id="GO:0016301">
    <property type="term" value="F:kinase activity"/>
    <property type="evidence" value="ECO:0007669"/>
    <property type="project" value="UniProtKB-KW"/>
</dbReference>
<dbReference type="EMBL" id="JADILV010000024">
    <property type="protein sequence ID" value="MBO8483194.1"/>
    <property type="molecule type" value="Genomic_DNA"/>
</dbReference>
<evidence type="ECO:0000256" key="3">
    <source>
        <dbReference type="ARBA" id="ARBA00022777"/>
    </source>
</evidence>
<evidence type="ECO:0000259" key="7">
    <source>
        <dbReference type="Pfam" id="PF21275"/>
    </source>
</evidence>
<dbReference type="InterPro" id="IPR006282">
    <property type="entry name" value="Thi_PPkinase"/>
</dbReference>
<dbReference type="InterPro" id="IPR053149">
    <property type="entry name" value="TPK"/>
</dbReference>
<dbReference type="Gene3D" id="3.40.50.10240">
    <property type="entry name" value="Thiamin pyrophosphokinase, catalytic domain"/>
    <property type="match status" value="1"/>
</dbReference>
<evidence type="ECO:0000313" key="9">
    <source>
        <dbReference type="Proteomes" id="UP000725002"/>
    </source>
</evidence>
<sequence>MKSAAIICNGDFPRKEYPRYLIREADYIICCDAALQTYLKHCQAIFGKERIPNAVIGDMDSLSASYRKRYEGLIIYDHDQETNDQTKAFRLVLDRFKDVSSIHIIGATGKRPEHTIGNLSLLMEYAREYDMEKLGISIDSVYDYGTAFPVTGSTEIHCGKDRKISIISTDNSLKISSEGLVWPTDDVVFDNLWKATLNRSCDDVVKLKFSHKSTALILLD</sequence>
<reference evidence="8" key="2">
    <citation type="journal article" date="2021" name="PeerJ">
        <title>Extensive microbial diversity within the chicken gut microbiome revealed by metagenomics and culture.</title>
        <authorList>
            <person name="Gilroy R."/>
            <person name="Ravi A."/>
            <person name="Getino M."/>
            <person name="Pursley I."/>
            <person name="Horton D.L."/>
            <person name="Alikhan N.F."/>
            <person name="Baker D."/>
            <person name="Gharbi K."/>
            <person name="Hall N."/>
            <person name="Watson M."/>
            <person name="Adriaenssens E.M."/>
            <person name="Foster-Nyarko E."/>
            <person name="Jarju S."/>
            <person name="Secka A."/>
            <person name="Antonio M."/>
            <person name="Oren A."/>
            <person name="Chaudhuri R.R."/>
            <person name="La Ragione R."/>
            <person name="Hildebrand F."/>
            <person name="Pallen M.J."/>
        </authorList>
    </citation>
    <scope>NUCLEOTIDE SEQUENCE</scope>
    <source>
        <strain evidence="8">G3-8215</strain>
    </source>
</reference>
<evidence type="ECO:0000256" key="5">
    <source>
        <dbReference type="NCBIfam" id="TIGR01378"/>
    </source>
</evidence>
<dbReference type="GO" id="GO:0005524">
    <property type="term" value="F:ATP binding"/>
    <property type="evidence" value="ECO:0007669"/>
    <property type="project" value="UniProtKB-KW"/>
</dbReference>
<organism evidence="8 9">
    <name type="scientific">Candidatus Cryptobacteroides avicola</name>
    <dbReference type="NCBI Taxonomy" id="2840757"/>
    <lineage>
        <taxon>Bacteria</taxon>
        <taxon>Pseudomonadati</taxon>
        <taxon>Bacteroidota</taxon>
        <taxon>Bacteroidia</taxon>
        <taxon>Bacteroidales</taxon>
        <taxon>Candidatus Cryptobacteroides</taxon>
    </lineage>
</organism>
<protein>
    <recommendedName>
        <fullName evidence="5">Thiamine diphosphokinase</fullName>
        <ecNumber evidence="5">2.7.6.2</ecNumber>
    </recommendedName>
</protein>
<dbReference type="GO" id="GO:0009229">
    <property type="term" value="P:thiamine diphosphate biosynthetic process"/>
    <property type="evidence" value="ECO:0007669"/>
    <property type="project" value="InterPro"/>
</dbReference>
<name>A0A940DQM4_9BACT</name>
<keyword evidence="3" id="KW-0418">Kinase</keyword>
<dbReference type="InterPro" id="IPR036759">
    <property type="entry name" value="TPK_catalytic_sf"/>
</dbReference>
<dbReference type="AlphaFoldDB" id="A0A940DQM4"/>
<dbReference type="NCBIfam" id="TIGR01378">
    <property type="entry name" value="thi_PPkinase"/>
    <property type="match status" value="1"/>
</dbReference>